<keyword evidence="2" id="KW-0663">Pyridoxal phosphate</keyword>
<dbReference type="GO" id="GO:0008784">
    <property type="term" value="F:alanine racemase activity"/>
    <property type="evidence" value="ECO:0007669"/>
    <property type="project" value="InterPro"/>
</dbReference>
<dbReference type="SMART" id="SM01005">
    <property type="entry name" value="Ala_racemase_C"/>
    <property type="match status" value="1"/>
</dbReference>
<accession>X0UBP2</accession>
<proteinExistence type="predicted"/>
<dbReference type="PRINTS" id="PR00992">
    <property type="entry name" value="ALARACEMASE"/>
</dbReference>
<organism evidence="5">
    <name type="scientific">marine sediment metagenome</name>
    <dbReference type="NCBI Taxonomy" id="412755"/>
    <lineage>
        <taxon>unclassified sequences</taxon>
        <taxon>metagenomes</taxon>
        <taxon>ecological metagenomes</taxon>
    </lineage>
</organism>
<evidence type="ECO:0000256" key="2">
    <source>
        <dbReference type="ARBA" id="ARBA00022898"/>
    </source>
</evidence>
<feature type="non-terminal residue" evidence="5">
    <location>
        <position position="1"/>
    </location>
</feature>
<dbReference type="InterPro" id="IPR009006">
    <property type="entry name" value="Ala_racemase/Decarboxylase_C"/>
</dbReference>
<evidence type="ECO:0000256" key="3">
    <source>
        <dbReference type="ARBA" id="ARBA00023235"/>
    </source>
</evidence>
<dbReference type="InterPro" id="IPR011079">
    <property type="entry name" value="Ala_racemase_C"/>
</dbReference>
<keyword evidence="3" id="KW-0413">Isomerase</keyword>
<dbReference type="NCBIfam" id="TIGR00492">
    <property type="entry name" value="alr"/>
    <property type="match status" value="1"/>
</dbReference>
<comment type="caution">
    <text evidence="5">The sequence shown here is derived from an EMBL/GenBank/DDBJ whole genome shotgun (WGS) entry which is preliminary data.</text>
</comment>
<evidence type="ECO:0000259" key="4">
    <source>
        <dbReference type="SMART" id="SM01005"/>
    </source>
</evidence>
<dbReference type="GO" id="GO:0030170">
    <property type="term" value="F:pyridoxal phosphate binding"/>
    <property type="evidence" value="ECO:0007669"/>
    <property type="project" value="TreeGrafter"/>
</dbReference>
<dbReference type="AlphaFoldDB" id="X0UBP2"/>
<dbReference type="Pfam" id="PF00842">
    <property type="entry name" value="Ala_racemase_C"/>
    <property type="match status" value="1"/>
</dbReference>
<gene>
    <name evidence="5" type="ORF">S01H1_36278</name>
</gene>
<dbReference type="EMBL" id="BARS01022719">
    <property type="protein sequence ID" value="GAG03224.1"/>
    <property type="molecule type" value="Genomic_DNA"/>
</dbReference>
<dbReference type="InterPro" id="IPR000821">
    <property type="entry name" value="Ala_racemase"/>
</dbReference>
<name>X0UBP2_9ZZZZ</name>
<dbReference type="Pfam" id="PF01168">
    <property type="entry name" value="Ala_racemase_N"/>
    <property type="match status" value="1"/>
</dbReference>
<sequence>AKRNLVSYPVHLKLETGMNRLGFREEELDQLFEIFQQHPYVRIMSVFSHLGTADEAANDPFTMEQIEKFKRMSSRIQEQYHYKILRHILNTAGIERFPEASFDMVRLGIGLYGISRHIYEELQPVSTLKSIISQIKPVRKGESVGYSRNFIAPADMTIGVIPVGYADGLRRDLGQHGICFYLNGTAAPVLGTICMDMTMIDLSSLEVNEGEEVIIFGPDHPVTELAEKLGTIPYEILAGLSERVKRVYFQE</sequence>
<dbReference type="SUPFAM" id="SSF51419">
    <property type="entry name" value="PLP-binding barrel"/>
    <property type="match status" value="1"/>
</dbReference>
<dbReference type="CDD" id="cd00430">
    <property type="entry name" value="PLPDE_III_AR"/>
    <property type="match status" value="1"/>
</dbReference>
<dbReference type="Gene3D" id="3.20.20.10">
    <property type="entry name" value="Alanine racemase"/>
    <property type="match status" value="1"/>
</dbReference>
<dbReference type="GO" id="GO:0030632">
    <property type="term" value="P:D-alanine biosynthetic process"/>
    <property type="evidence" value="ECO:0007669"/>
    <property type="project" value="TreeGrafter"/>
</dbReference>
<reference evidence="5" key="1">
    <citation type="journal article" date="2014" name="Front. Microbiol.">
        <title>High frequency of phylogenetically diverse reductive dehalogenase-homologous genes in deep subseafloor sedimentary metagenomes.</title>
        <authorList>
            <person name="Kawai M."/>
            <person name="Futagami T."/>
            <person name="Toyoda A."/>
            <person name="Takaki Y."/>
            <person name="Nishi S."/>
            <person name="Hori S."/>
            <person name="Arai W."/>
            <person name="Tsubouchi T."/>
            <person name="Morono Y."/>
            <person name="Uchiyama I."/>
            <person name="Ito T."/>
            <person name="Fujiyama A."/>
            <person name="Inagaki F."/>
            <person name="Takami H."/>
        </authorList>
    </citation>
    <scope>NUCLEOTIDE SEQUENCE</scope>
    <source>
        <strain evidence="5">Expedition CK06-06</strain>
    </source>
</reference>
<dbReference type="PANTHER" id="PTHR30511:SF0">
    <property type="entry name" value="ALANINE RACEMASE, CATABOLIC-RELATED"/>
    <property type="match status" value="1"/>
</dbReference>
<evidence type="ECO:0000256" key="1">
    <source>
        <dbReference type="ARBA" id="ARBA00001933"/>
    </source>
</evidence>
<dbReference type="Gene3D" id="2.40.37.10">
    <property type="entry name" value="Lyase, Ornithine Decarboxylase, Chain A, domain 1"/>
    <property type="match status" value="1"/>
</dbReference>
<protein>
    <recommendedName>
        <fullName evidence="4">Alanine racemase C-terminal domain-containing protein</fullName>
    </recommendedName>
</protein>
<comment type="cofactor">
    <cofactor evidence="1">
        <name>pyridoxal 5'-phosphate</name>
        <dbReference type="ChEBI" id="CHEBI:597326"/>
    </cofactor>
</comment>
<dbReference type="PANTHER" id="PTHR30511">
    <property type="entry name" value="ALANINE RACEMASE"/>
    <property type="match status" value="1"/>
</dbReference>
<dbReference type="InterPro" id="IPR029066">
    <property type="entry name" value="PLP-binding_barrel"/>
</dbReference>
<dbReference type="GO" id="GO:0005829">
    <property type="term" value="C:cytosol"/>
    <property type="evidence" value="ECO:0007669"/>
    <property type="project" value="TreeGrafter"/>
</dbReference>
<dbReference type="SUPFAM" id="SSF50621">
    <property type="entry name" value="Alanine racemase C-terminal domain-like"/>
    <property type="match status" value="1"/>
</dbReference>
<dbReference type="InterPro" id="IPR001608">
    <property type="entry name" value="Ala_racemase_N"/>
</dbReference>
<evidence type="ECO:0000313" key="5">
    <source>
        <dbReference type="EMBL" id="GAG03224.1"/>
    </source>
</evidence>
<feature type="domain" description="Alanine racemase C-terminal" evidence="4">
    <location>
        <begin position="125"/>
        <end position="249"/>
    </location>
</feature>